<feature type="domain" description="NADP-dependent oxidoreductase" evidence="4">
    <location>
        <begin position="25"/>
        <end position="320"/>
    </location>
</feature>
<name>A0A419PVB1_CLOSI</name>
<dbReference type="Pfam" id="PF00248">
    <property type="entry name" value="Aldo_ket_red"/>
    <property type="match status" value="1"/>
</dbReference>
<keyword evidence="2" id="KW-0521">NADP</keyword>
<dbReference type="GO" id="GO:1901379">
    <property type="term" value="P:regulation of potassium ion transmembrane transport"/>
    <property type="evidence" value="ECO:0007669"/>
    <property type="project" value="TreeGrafter"/>
</dbReference>
<dbReference type="Gene3D" id="3.20.20.100">
    <property type="entry name" value="NADP-dependent oxidoreductase domain"/>
    <property type="match status" value="1"/>
</dbReference>
<dbReference type="InterPro" id="IPR005399">
    <property type="entry name" value="K_chnl_volt-dep_bsu_KCNAB-rel"/>
</dbReference>
<dbReference type="SUPFAM" id="SSF51430">
    <property type="entry name" value="NAD(P)-linked oxidoreductase"/>
    <property type="match status" value="1"/>
</dbReference>
<evidence type="ECO:0000259" key="4">
    <source>
        <dbReference type="Pfam" id="PF00248"/>
    </source>
</evidence>
<dbReference type="InterPro" id="IPR036812">
    <property type="entry name" value="NAD(P)_OxRdtase_dom_sf"/>
</dbReference>
<dbReference type="PANTHER" id="PTHR43150">
    <property type="entry name" value="HYPERKINETIC, ISOFORM M"/>
    <property type="match status" value="1"/>
</dbReference>
<protein>
    <submittedName>
        <fullName evidence="5">Voltage-gated potassium channel subunit beta-2, variant 2</fullName>
    </submittedName>
</protein>
<dbReference type="GO" id="GO:0034220">
    <property type="term" value="P:monoatomic ion transmembrane transport"/>
    <property type="evidence" value="ECO:0007669"/>
    <property type="project" value="UniProtKB-KW"/>
</dbReference>
<dbReference type="GO" id="GO:0044325">
    <property type="term" value="F:transmembrane transporter binding"/>
    <property type="evidence" value="ECO:0007669"/>
    <property type="project" value="TreeGrafter"/>
</dbReference>
<keyword evidence="3" id="KW-0560">Oxidoreductase</keyword>
<organism evidence="5 6">
    <name type="scientific">Clonorchis sinensis</name>
    <name type="common">Chinese liver fluke</name>
    <dbReference type="NCBI Taxonomy" id="79923"/>
    <lineage>
        <taxon>Eukaryota</taxon>
        <taxon>Metazoa</taxon>
        <taxon>Spiralia</taxon>
        <taxon>Lophotrochozoa</taxon>
        <taxon>Platyhelminthes</taxon>
        <taxon>Trematoda</taxon>
        <taxon>Digenea</taxon>
        <taxon>Opisthorchiida</taxon>
        <taxon>Opisthorchiata</taxon>
        <taxon>Opisthorchiidae</taxon>
        <taxon>Clonorchis</taxon>
    </lineage>
</organism>
<dbReference type="InterPro" id="IPR023210">
    <property type="entry name" value="NADP_OxRdtase_dom"/>
</dbReference>
<evidence type="ECO:0000256" key="3">
    <source>
        <dbReference type="ARBA" id="ARBA00023002"/>
    </source>
</evidence>
<dbReference type="AlphaFoldDB" id="A0A419PVB1"/>
<keyword evidence="5" id="KW-0407">Ion channel</keyword>
<evidence type="ECO:0000313" key="6">
    <source>
        <dbReference type="Proteomes" id="UP000286415"/>
    </source>
</evidence>
<keyword evidence="5" id="KW-0813">Transport</keyword>
<dbReference type="GO" id="GO:0016491">
    <property type="term" value="F:oxidoreductase activity"/>
    <property type="evidence" value="ECO:0007669"/>
    <property type="project" value="UniProtKB-KW"/>
</dbReference>
<keyword evidence="5" id="KW-0406">Ion transport</keyword>
<evidence type="ECO:0000256" key="2">
    <source>
        <dbReference type="ARBA" id="ARBA00022857"/>
    </source>
</evidence>
<dbReference type="PANTHER" id="PTHR43150:SF2">
    <property type="entry name" value="HYPERKINETIC, ISOFORM M"/>
    <property type="match status" value="1"/>
</dbReference>
<comment type="caution">
    <text evidence="5">The sequence shown here is derived from an EMBL/GenBank/DDBJ whole genome shotgun (WGS) entry which is preliminary data.</text>
</comment>
<evidence type="ECO:0000313" key="5">
    <source>
        <dbReference type="EMBL" id="KAG5451527.1"/>
    </source>
</evidence>
<dbReference type="GO" id="GO:0015459">
    <property type="term" value="F:potassium channel regulator activity"/>
    <property type="evidence" value="ECO:0007669"/>
    <property type="project" value="TreeGrafter"/>
</dbReference>
<gene>
    <name evidence="5" type="ORF">CSKR_108433</name>
</gene>
<dbReference type="PRINTS" id="PR01577">
    <property type="entry name" value="KCNABCHANNEL"/>
</dbReference>
<dbReference type="OrthoDB" id="1720422at2759"/>
<dbReference type="GO" id="GO:0008076">
    <property type="term" value="C:voltage-gated potassium channel complex"/>
    <property type="evidence" value="ECO:0007669"/>
    <property type="project" value="TreeGrafter"/>
</dbReference>
<reference evidence="5 6" key="2">
    <citation type="journal article" date="2021" name="Genomics">
        <title>High-quality reference genome for Clonorchis sinensis.</title>
        <authorList>
            <person name="Young N.D."/>
            <person name="Stroehlein A.J."/>
            <person name="Kinkar L."/>
            <person name="Wang T."/>
            <person name="Sohn W.M."/>
            <person name="Chang B.C.H."/>
            <person name="Kaur P."/>
            <person name="Weisz D."/>
            <person name="Dudchenko O."/>
            <person name="Aiden E.L."/>
            <person name="Korhonen P.K."/>
            <person name="Gasser R.B."/>
        </authorList>
    </citation>
    <scope>NUCLEOTIDE SEQUENCE [LARGE SCALE GENOMIC DNA]</scope>
    <source>
        <strain evidence="5">Cs-k2</strain>
    </source>
</reference>
<dbReference type="EMBL" id="NIRI02000042">
    <property type="protein sequence ID" value="KAG5451527.1"/>
    <property type="molecule type" value="Genomic_DNA"/>
</dbReference>
<proteinExistence type="inferred from homology"/>
<evidence type="ECO:0000256" key="1">
    <source>
        <dbReference type="ARBA" id="ARBA00006515"/>
    </source>
</evidence>
<reference evidence="5 6" key="1">
    <citation type="journal article" date="2018" name="Biotechnol. Adv.">
        <title>Improved genomic resources and new bioinformatic workflow for the carcinogenic parasite Clonorchis sinensis: Biotechnological implications.</title>
        <authorList>
            <person name="Wang D."/>
            <person name="Korhonen P.K."/>
            <person name="Gasser R.B."/>
            <person name="Young N.D."/>
        </authorList>
    </citation>
    <scope>NUCLEOTIDE SEQUENCE [LARGE SCALE GENOMIC DNA]</scope>
    <source>
        <strain evidence="5">Cs-k2</strain>
    </source>
</reference>
<dbReference type="InParanoid" id="A0A419PVB1"/>
<keyword evidence="6" id="KW-1185">Reference proteome</keyword>
<sequence>MMENDISNAMIYRNLGNTGLRVSALGLGTKVTFGKQISDEMAEKIVTLAYNKGVNFFETSEAYGNGAAERTLGKILKNKNWRRSSYVISTRLSRSGDAVTEQGISRKRLVEGLRGSLDRLQLEYVDIIIVTRQPDTHIPIEDVVRTCTHLIELGWAFYWGTCKWTPAEIMQAQSVARQFNLIPAAVEQTGFHIFQRERLQQMQEMCVKLSLSDLAVSQPSCNLWVSWHLAIERMLQLNDLKGLQCHPKGHQALLEHILSPKGRMHQTQVRQLCKLASRLHCTCAQLAIAWCLKTPTLSCVLLGAATVDQLQENLEAIQVQTRINFTVQSEIERILSTDSSDGFL</sequence>
<dbReference type="STRING" id="79923.A0A419PVB1"/>
<accession>A0A419PVB1</accession>
<comment type="similarity">
    <text evidence="1">Belongs to the shaker potassium channel beta subunit family.</text>
</comment>
<dbReference type="Proteomes" id="UP000286415">
    <property type="component" value="Unassembled WGS sequence"/>
</dbReference>